<gene>
    <name evidence="1" type="ORF">GXN76_10870</name>
</gene>
<dbReference type="AlphaFoldDB" id="A0A7D3YAJ5"/>
<dbReference type="KEGG" id="kpul:GXN76_10870"/>
<dbReference type="EMBL" id="CP048104">
    <property type="protein sequence ID" value="QKG84921.1"/>
    <property type="molecule type" value="Genomic_DNA"/>
</dbReference>
<dbReference type="RefSeq" id="WP_173223081.1">
    <property type="nucleotide sequence ID" value="NZ_CP048104.1"/>
</dbReference>
<protein>
    <submittedName>
        <fullName evidence="1">Uncharacterized protein</fullName>
    </submittedName>
</protein>
<accession>A0A7D3YAJ5</accession>
<dbReference type="Proteomes" id="UP000503088">
    <property type="component" value="Chromosome"/>
</dbReference>
<organism evidence="1 2">
    <name type="scientific">Kroppenstedtia pulmonis</name>
    <dbReference type="NCBI Taxonomy" id="1380685"/>
    <lineage>
        <taxon>Bacteria</taxon>
        <taxon>Bacillati</taxon>
        <taxon>Bacillota</taxon>
        <taxon>Bacilli</taxon>
        <taxon>Bacillales</taxon>
        <taxon>Thermoactinomycetaceae</taxon>
        <taxon>Kroppenstedtia</taxon>
    </lineage>
</organism>
<reference evidence="1 2" key="1">
    <citation type="submission" date="2020-01" db="EMBL/GenBank/DDBJ databases">
        <authorList>
            <person name="Gulvik C.A."/>
            <person name="Batra D.G."/>
        </authorList>
    </citation>
    <scope>NUCLEOTIDE SEQUENCE [LARGE SCALE GENOMIC DNA]</scope>
    <source>
        <strain evidence="1 2">W9323</strain>
    </source>
</reference>
<proteinExistence type="predicted"/>
<keyword evidence="2" id="KW-1185">Reference proteome</keyword>
<evidence type="ECO:0000313" key="2">
    <source>
        <dbReference type="Proteomes" id="UP000503088"/>
    </source>
</evidence>
<evidence type="ECO:0000313" key="1">
    <source>
        <dbReference type="EMBL" id="QKG84921.1"/>
    </source>
</evidence>
<sequence>MRPSAIIWNHTLSFSSYVMSLPFRIWLLIVCLVGGYVLPPSHASATASTPIRPVLGDYAGEIRETFPRKDGIHHIDTPRMIRQLTRLGVNTYLYLIWHESSDWDDLRFEFLPAAQKAGIDVWVYLVPPSEAKIKQPKPFKTDYVSWFRAIAHLSRTFHNLKGIVMDDFNHNLNTFTPEYVLKMRKAAFQENPKLRFYPQIYYSSIRPDLIRRYRQGIDGVVMTYRDGKNRNTYRTASLEQQIKQVHGILSQEDLPFFLMIHAGRLSATPGSPSARYVKESLSIGLDQMNNGRVQGLITYVLPKTWFPEQKERTAYSGFGYGSLFVPPGNRLPPGGMGEIKQVIHPNPLSEYSLTFNHFGVYPRLLLPGRYVKQLLIDGTVVWEKDVTAGKPQQWEREHISLNPYLKKKKEAVLTMRLLRLKNGSNSWLYTGFDHLESQGFQLKDPGFEQGKGWLYLSSHPSLIGNTHFFDPRRRLKTYLNTMLLYTANHFYLQTVAADPRLMTIARPAIQAQLQDRDRKTLRRLWRHVYEGINKSQKCPPEKKKALQDLYQKLDHLLTYSPEGI</sequence>
<name>A0A7D3YAJ5_9BACL</name>